<comment type="caution">
    <text evidence="5">The sequence shown here is derived from an EMBL/GenBank/DDBJ whole genome shotgun (WGS) entry which is preliminary data.</text>
</comment>
<feature type="region of interest" description="Disordered" evidence="3">
    <location>
        <begin position="579"/>
        <end position="649"/>
    </location>
</feature>
<dbReference type="GeneID" id="81403278"/>
<evidence type="ECO:0000256" key="3">
    <source>
        <dbReference type="SAM" id="MobiDB-lite"/>
    </source>
</evidence>
<dbReference type="InterPro" id="IPR043453">
    <property type="entry name" value="Slm1_PH"/>
</dbReference>
<dbReference type="SUPFAM" id="SSF50729">
    <property type="entry name" value="PH domain-like"/>
    <property type="match status" value="1"/>
</dbReference>
<dbReference type="Gene3D" id="2.30.29.30">
    <property type="entry name" value="Pleckstrin-homology domain (PH domain)/Phosphotyrosine-binding domain (PTB)"/>
    <property type="match status" value="1"/>
</dbReference>
<dbReference type="Pfam" id="PF20399">
    <property type="entry name" value="PH_20"/>
    <property type="match status" value="1"/>
</dbReference>
<dbReference type="InterPro" id="IPR001849">
    <property type="entry name" value="PH_domain"/>
</dbReference>
<reference evidence="5" key="1">
    <citation type="submission" date="2022-11" db="EMBL/GenBank/DDBJ databases">
        <authorList>
            <person name="Petersen C."/>
        </authorList>
    </citation>
    <scope>NUCLEOTIDE SEQUENCE</scope>
    <source>
        <strain evidence="5">IBT 22155</strain>
    </source>
</reference>
<dbReference type="InterPro" id="IPR046868">
    <property type="entry name" value="BAR_4"/>
</dbReference>
<evidence type="ECO:0000256" key="2">
    <source>
        <dbReference type="SAM" id="Coils"/>
    </source>
</evidence>
<dbReference type="Proteomes" id="UP001149079">
    <property type="component" value="Unassembled WGS sequence"/>
</dbReference>
<dbReference type="PROSITE" id="PS50003">
    <property type="entry name" value="PH_DOMAIN"/>
    <property type="match status" value="1"/>
</dbReference>
<keyword evidence="6" id="KW-1185">Reference proteome</keyword>
<evidence type="ECO:0000313" key="6">
    <source>
        <dbReference type="Proteomes" id="UP001149079"/>
    </source>
</evidence>
<feature type="compositionally biased region" description="Basic residues" evidence="3">
    <location>
        <begin position="117"/>
        <end position="128"/>
    </location>
</feature>
<feature type="compositionally biased region" description="Basic and acidic residues" evidence="3">
    <location>
        <begin position="635"/>
        <end position="646"/>
    </location>
</feature>
<dbReference type="SMART" id="SM00233">
    <property type="entry name" value="PH"/>
    <property type="match status" value="1"/>
</dbReference>
<feature type="region of interest" description="Disordered" evidence="3">
    <location>
        <begin position="790"/>
        <end position="835"/>
    </location>
</feature>
<dbReference type="EMBL" id="JAPQKL010000003">
    <property type="protein sequence ID" value="KAJ5138516.1"/>
    <property type="molecule type" value="Genomic_DNA"/>
</dbReference>
<dbReference type="OrthoDB" id="5598057at2759"/>
<keyword evidence="2" id="KW-0175">Coiled coil</keyword>
<proteinExistence type="predicted"/>
<feature type="compositionally biased region" description="Basic and acidic residues" evidence="3">
    <location>
        <begin position="736"/>
        <end position="752"/>
    </location>
</feature>
<feature type="region of interest" description="Disordered" evidence="3">
    <location>
        <begin position="732"/>
        <end position="776"/>
    </location>
</feature>
<feature type="compositionally biased region" description="Low complexity" evidence="3">
    <location>
        <begin position="754"/>
        <end position="773"/>
    </location>
</feature>
<reference evidence="5" key="2">
    <citation type="journal article" date="2023" name="IMA Fungus">
        <title>Comparative genomic study of the Penicillium genus elucidates a diverse pangenome and 15 lateral gene transfer events.</title>
        <authorList>
            <person name="Petersen C."/>
            <person name="Sorensen T."/>
            <person name="Nielsen M.R."/>
            <person name="Sondergaard T.E."/>
            <person name="Sorensen J.L."/>
            <person name="Fitzpatrick D.A."/>
            <person name="Frisvad J.C."/>
            <person name="Nielsen K.L."/>
        </authorList>
    </citation>
    <scope>NUCLEOTIDE SEQUENCE</scope>
    <source>
        <strain evidence="5">IBT 22155</strain>
    </source>
</reference>
<sequence length="835" mass="91942">MAMAARPQTPSQDAYMIPHVNNPAALSRGYGPRSVSRPSSFAGTTSAYHYGSGALESSQIPHNPRFKEDFDTVSHRSSVLDAPTGMQRSSSTASHVRSTTPSRSGTLQKKASMSKKGSLRRNGSRRSMRAGSVRSLSLGDREKYNTDGSEDPNSAFMIPIPTNGNPTEVLANRFGAWRKVLKDLILFFKEVQKSYESRSKLFLSASNVVNNQTLPPGLLGSTGLAEATDILQDLHRQGYAEANKAVEVEAEVISQLTGLRSDLQKKTKEIKSLSADFRNTVEKELDGTRKSVRNLQEALGLVDTDPSATSGKGDPFIMRLQAERQVEKQIEEENYLHRAFLNLENSGRELEGIVVSEIQKAYNAYANILRREANESLDAVEKLQAGPISMPQDHEWNEFVANTDELVDPRIPLRNVESITYPGKDHPAAAEVRAGMLERKSKYLKSYTPGWYVLSPTHLHEFKSADRIAWQTPVMSLYLPEQKLGSHSQDNSSSHKFMLKGRQTGAMHRGHSWVFRAESHETMMSWYEDIEGLINMTGEARNAFVRKHVRSVSGRSMNSEVLEDDEADRTPYSAGSVVMAQDRPTSSRQPGGAFPSDVQIDRQAPLSPSSGDSSAGRDMLGAGGSHPGGSSAFEDNSRQVRNHEGDDTSYQAYRANEETADQSRPKVSQHDSYYGDWIGPSVIVAKQRQSQQAENKQYQDQQAHNQQLNNLNSDDREIRSDGDQASLAAIAGVGMADRRDHSAPPQMTRRESVSTAPTNTNATESTNNTNATSVDDTQDLSKLQALSLNNGSIDRARGSITASKFPPELLRQKTDSSLAADMKIPGRYPPTHVAA</sequence>
<evidence type="ECO:0000259" key="4">
    <source>
        <dbReference type="PROSITE" id="PS50003"/>
    </source>
</evidence>
<feature type="domain" description="PH" evidence="4">
    <location>
        <begin position="430"/>
        <end position="535"/>
    </location>
</feature>
<evidence type="ECO:0000313" key="5">
    <source>
        <dbReference type="EMBL" id="KAJ5138516.1"/>
    </source>
</evidence>
<feature type="region of interest" description="Disordered" evidence="3">
    <location>
        <begin position="72"/>
        <end position="160"/>
    </location>
</feature>
<dbReference type="CDD" id="cd13311">
    <property type="entry name" value="PH_Slm1"/>
    <property type="match status" value="1"/>
</dbReference>
<dbReference type="InterPro" id="IPR011993">
    <property type="entry name" value="PH-like_dom_sf"/>
</dbReference>
<accession>A0A9W9H6D0</accession>
<evidence type="ECO:0000256" key="1">
    <source>
        <dbReference type="ARBA" id="ARBA00022553"/>
    </source>
</evidence>
<dbReference type="PANTHER" id="PTHR31941">
    <property type="entry name" value="CYTOSKELETAL SIGNALING PROTEIN SLM1"/>
    <property type="match status" value="1"/>
</dbReference>
<keyword evidence="1" id="KW-0597">Phosphoprotein</keyword>
<protein>
    <recommendedName>
        <fullName evidence="4">PH domain-containing protein</fullName>
    </recommendedName>
</protein>
<dbReference type="Pfam" id="PF20400">
    <property type="entry name" value="BAR_4"/>
    <property type="match status" value="1"/>
</dbReference>
<dbReference type="InterPro" id="IPR046869">
    <property type="entry name" value="SLM1/RGC1-like_PH"/>
</dbReference>
<organism evidence="5 6">
    <name type="scientific">Penicillium bovifimosum</name>
    <dbReference type="NCBI Taxonomy" id="126998"/>
    <lineage>
        <taxon>Eukaryota</taxon>
        <taxon>Fungi</taxon>
        <taxon>Dikarya</taxon>
        <taxon>Ascomycota</taxon>
        <taxon>Pezizomycotina</taxon>
        <taxon>Eurotiomycetes</taxon>
        <taxon>Eurotiomycetidae</taxon>
        <taxon>Eurotiales</taxon>
        <taxon>Aspergillaceae</taxon>
        <taxon>Penicillium</taxon>
    </lineage>
</organism>
<feature type="coiled-coil region" evidence="2">
    <location>
        <begin position="256"/>
        <end position="298"/>
    </location>
</feature>
<dbReference type="AlphaFoldDB" id="A0A9W9H6D0"/>
<name>A0A9W9H6D0_9EURO</name>
<dbReference type="RefSeq" id="XP_056523165.1">
    <property type="nucleotide sequence ID" value="XM_056664108.1"/>
</dbReference>
<gene>
    <name evidence="5" type="ORF">N7515_003364</name>
</gene>
<feature type="compositionally biased region" description="Polar residues" evidence="3">
    <location>
        <begin position="86"/>
        <end position="111"/>
    </location>
</feature>
<dbReference type="PANTHER" id="PTHR31941:SF16">
    <property type="entry name" value="PHOSPHATIDYLINOSITOL 4,5-BISPHOSPHATE-BINDING PROTEIN SLM1-RELATED"/>
    <property type="match status" value="1"/>
</dbReference>